<proteinExistence type="predicted"/>
<evidence type="ECO:0000259" key="3">
    <source>
        <dbReference type="Pfam" id="PF08308"/>
    </source>
</evidence>
<dbReference type="AlphaFoldDB" id="A0A848HFS9"/>
<evidence type="ECO:0000256" key="1">
    <source>
        <dbReference type="SAM" id="MobiDB-lite"/>
    </source>
</evidence>
<name>A0A848HFS9_9BURK</name>
<evidence type="ECO:0000313" key="4">
    <source>
        <dbReference type="EMBL" id="NML48299.1"/>
    </source>
</evidence>
<evidence type="ECO:0000256" key="2">
    <source>
        <dbReference type="SAM" id="Phobius"/>
    </source>
</evidence>
<sequence>MSAIPVPASVLFLRMRAFHGQPVTEQAQRRERLLAAVKQALAPWQPEERVVLEAPDGLAVVGRGDPWQALQAAREAAASCEDVAIGLHYGPIKAEADTLAGARVAGEGLETAGAVAGFATQHPILASLPFRQALAARWPQRAKTLRPAGDFVDERLRSHALYAFEPGRARRRALWGHLFAAVGVALIVAAGFAGRWQREEMEAASRPGTIALEIHPQGEIYVDGELKGVSPPLARLSIPPGPHSIELRNEHMKPVVMDVQLAPGEELELKHTFEAPKPAPAPKRVAPRQPQSTQAKAIDKVKGWLDKLK</sequence>
<feature type="compositionally biased region" description="Basic and acidic residues" evidence="1">
    <location>
        <begin position="297"/>
        <end position="309"/>
    </location>
</feature>
<dbReference type="Pfam" id="PF08308">
    <property type="entry name" value="PEGA"/>
    <property type="match status" value="1"/>
</dbReference>
<feature type="compositionally biased region" description="Low complexity" evidence="1">
    <location>
        <begin position="282"/>
        <end position="291"/>
    </location>
</feature>
<dbReference type="Proteomes" id="UP000541185">
    <property type="component" value="Unassembled WGS sequence"/>
</dbReference>
<feature type="transmembrane region" description="Helical" evidence="2">
    <location>
        <begin position="174"/>
        <end position="193"/>
    </location>
</feature>
<gene>
    <name evidence="4" type="ORF">HHL11_31410</name>
</gene>
<reference evidence="4 5" key="1">
    <citation type="submission" date="2020-04" db="EMBL/GenBank/DDBJ databases">
        <title>Ramlibacter sp. G-1-2-2 isolated from soil.</title>
        <authorList>
            <person name="Dahal R.H."/>
        </authorList>
    </citation>
    <scope>NUCLEOTIDE SEQUENCE [LARGE SCALE GENOMIC DNA]</scope>
    <source>
        <strain evidence="4 5">G-1-2-2</strain>
    </source>
</reference>
<organism evidence="4 5">
    <name type="scientific">Ramlibacter agri</name>
    <dbReference type="NCBI Taxonomy" id="2728837"/>
    <lineage>
        <taxon>Bacteria</taxon>
        <taxon>Pseudomonadati</taxon>
        <taxon>Pseudomonadota</taxon>
        <taxon>Betaproteobacteria</taxon>
        <taxon>Burkholderiales</taxon>
        <taxon>Comamonadaceae</taxon>
        <taxon>Ramlibacter</taxon>
    </lineage>
</organism>
<dbReference type="RefSeq" id="WP_169422621.1">
    <property type="nucleotide sequence ID" value="NZ_JABBFX010000004.1"/>
</dbReference>
<feature type="region of interest" description="Disordered" evidence="1">
    <location>
        <begin position="274"/>
        <end position="309"/>
    </location>
</feature>
<protein>
    <submittedName>
        <fullName evidence="4">PEGA domain-containing protein</fullName>
    </submittedName>
</protein>
<accession>A0A848HFS9</accession>
<feature type="domain" description="PEGA" evidence="3">
    <location>
        <begin position="219"/>
        <end position="274"/>
    </location>
</feature>
<keyword evidence="2" id="KW-1133">Transmembrane helix</keyword>
<evidence type="ECO:0000313" key="5">
    <source>
        <dbReference type="Proteomes" id="UP000541185"/>
    </source>
</evidence>
<comment type="caution">
    <text evidence="4">The sequence shown here is derived from an EMBL/GenBank/DDBJ whole genome shotgun (WGS) entry which is preliminary data.</text>
</comment>
<keyword evidence="2" id="KW-0812">Transmembrane</keyword>
<dbReference type="InterPro" id="IPR013229">
    <property type="entry name" value="PEGA"/>
</dbReference>
<keyword evidence="2" id="KW-0472">Membrane</keyword>
<keyword evidence="5" id="KW-1185">Reference proteome</keyword>
<dbReference type="EMBL" id="JABBFX010000004">
    <property type="protein sequence ID" value="NML48299.1"/>
    <property type="molecule type" value="Genomic_DNA"/>
</dbReference>